<evidence type="ECO:0000256" key="7">
    <source>
        <dbReference type="ARBA" id="ARBA00023054"/>
    </source>
</evidence>
<evidence type="ECO:0000256" key="10">
    <source>
        <dbReference type="SAM" id="MobiDB-lite"/>
    </source>
</evidence>
<keyword evidence="7 9" id="KW-0175">Coiled coil</keyword>
<evidence type="ECO:0000313" key="14">
    <source>
        <dbReference type="EMBL" id="CAG8440751.1"/>
    </source>
</evidence>
<dbReference type="PANTHER" id="PTHR15959:SF0">
    <property type="entry name" value="SYNTAXIN-18"/>
    <property type="match status" value="1"/>
</dbReference>
<dbReference type="EMBL" id="CAJVPV010000065">
    <property type="protein sequence ID" value="CAG8440751.1"/>
    <property type="molecule type" value="Genomic_DNA"/>
</dbReference>
<comment type="caution">
    <text evidence="14">The sequence shown here is derived from an EMBL/GenBank/DDBJ whole genome shotgun (WGS) entry which is preliminary data.</text>
</comment>
<evidence type="ECO:0000256" key="9">
    <source>
        <dbReference type="SAM" id="Coils"/>
    </source>
</evidence>
<evidence type="ECO:0000256" key="1">
    <source>
        <dbReference type="ARBA" id="ARBA00004211"/>
    </source>
</evidence>
<dbReference type="OrthoDB" id="342981at2759"/>
<dbReference type="AlphaFoldDB" id="A0A9N8V882"/>
<evidence type="ECO:0000256" key="6">
    <source>
        <dbReference type="ARBA" id="ARBA00022989"/>
    </source>
</evidence>
<dbReference type="PANTHER" id="PTHR15959">
    <property type="entry name" value="SYNTAXIN-18"/>
    <property type="match status" value="1"/>
</dbReference>
<gene>
    <name evidence="14" type="ORF">AMORRO_LOCUS262</name>
</gene>
<reference evidence="14" key="1">
    <citation type="submission" date="2021-06" db="EMBL/GenBank/DDBJ databases">
        <authorList>
            <person name="Kallberg Y."/>
            <person name="Tangrot J."/>
            <person name="Rosling A."/>
        </authorList>
    </citation>
    <scope>NUCLEOTIDE SEQUENCE</scope>
    <source>
        <strain evidence="14">CL551</strain>
    </source>
</reference>
<dbReference type="Proteomes" id="UP000789342">
    <property type="component" value="Unassembled WGS sequence"/>
</dbReference>
<feature type="compositionally biased region" description="Low complexity" evidence="10">
    <location>
        <begin position="95"/>
        <end position="106"/>
    </location>
</feature>
<dbReference type="Pfam" id="PF05739">
    <property type="entry name" value="SNARE"/>
    <property type="match status" value="1"/>
</dbReference>
<evidence type="ECO:0000256" key="5">
    <source>
        <dbReference type="ARBA" id="ARBA00022927"/>
    </source>
</evidence>
<evidence type="ECO:0000256" key="8">
    <source>
        <dbReference type="ARBA" id="ARBA00023136"/>
    </source>
</evidence>
<accession>A0A9N8V882</accession>
<proteinExistence type="inferred from homology"/>
<evidence type="ECO:0000256" key="3">
    <source>
        <dbReference type="ARBA" id="ARBA00022448"/>
    </source>
</evidence>
<keyword evidence="5" id="KW-0653">Protein transport</keyword>
<dbReference type="GO" id="GO:0015031">
    <property type="term" value="P:protein transport"/>
    <property type="evidence" value="ECO:0007669"/>
    <property type="project" value="UniProtKB-KW"/>
</dbReference>
<feature type="domain" description="T-SNARE coiled-coil homology" evidence="12">
    <location>
        <begin position="312"/>
        <end position="356"/>
    </location>
</feature>
<protein>
    <submittedName>
        <fullName evidence="14">16004_t:CDS:1</fullName>
    </submittedName>
</protein>
<feature type="region of interest" description="Disordered" evidence="10">
    <location>
        <begin position="79"/>
        <end position="106"/>
    </location>
</feature>
<keyword evidence="3" id="KW-0813">Transport</keyword>
<dbReference type="GO" id="GO:0005783">
    <property type="term" value="C:endoplasmic reticulum"/>
    <property type="evidence" value="ECO:0007669"/>
    <property type="project" value="TreeGrafter"/>
</dbReference>
<comment type="subcellular location">
    <subcellularLocation>
        <location evidence="1">Membrane</location>
        <topology evidence="1">Single-pass type IV membrane protein</topology>
    </subcellularLocation>
</comment>
<dbReference type="Pfam" id="PF10496">
    <property type="entry name" value="Syntaxin-18_N"/>
    <property type="match status" value="1"/>
</dbReference>
<dbReference type="GO" id="GO:0031201">
    <property type="term" value="C:SNARE complex"/>
    <property type="evidence" value="ECO:0007669"/>
    <property type="project" value="TreeGrafter"/>
</dbReference>
<dbReference type="InterPro" id="IPR000727">
    <property type="entry name" value="T_SNARE_dom"/>
</dbReference>
<keyword evidence="15" id="KW-1185">Reference proteome</keyword>
<keyword evidence="4 11" id="KW-0812">Transmembrane</keyword>
<dbReference type="GO" id="GO:0006890">
    <property type="term" value="P:retrograde vesicle-mediated transport, Golgi to endoplasmic reticulum"/>
    <property type="evidence" value="ECO:0007669"/>
    <property type="project" value="TreeGrafter"/>
</dbReference>
<evidence type="ECO:0000259" key="13">
    <source>
        <dbReference type="Pfam" id="PF10496"/>
    </source>
</evidence>
<feature type="transmembrane region" description="Helical" evidence="11">
    <location>
        <begin position="341"/>
        <end position="359"/>
    </location>
</feature>
<dbReference type="Gene3D" id="1.20.5.110">
    <property type="match status" value="1"/>
</dbReference>
<evidence type="ECO:0000313" key="15">
    <source>
        <dbReference type="Proteomes" id="UP000789342"/>
    </source>
</evidence>
<keyword evidence="8 11" id="KW-0472">Membrane</keyword>
<feature type="coiled-coil region" evidence="9">
    <location>
        <begin position="265"/>
        <end position="292"/>
    </location>
</feature>
<feature type="domain" description="SNARE-complex protein Syntaxin-18 N-terminal" evidence="13">
    <location>
        <begin position="2"/>
        <end position="76"/>
    </location>
</feature>
<evidence type="ECO:0000256" key="2">
    <source>
        <dbReference type="ARBA" id="ARBA00009063"/>
    </source>
</evidence>
<name>A0A9N8V882_9GLOM</name>
<keyword evidence="6 11" id="KW-1133">Transmembrane helix</keyword>
<organism evidence="14 15">
    <name type="scientific">Acaulospora morrowiae</name>
    <dbReference type="NCBI Taxonomy" id="94023"/>
    <lineage>
        <taxon>Eukaryota</taxon>
        <taxon>Fungi</taxon>
        <taxon>Fungi incertae sedis</taxon>
        <taxon>Mucoromycota</taxon>
        <taxon>Glomeromycotina</taxon>
        <taxon>Glomeromycetes</taxon>
        <taxon>Diversisporales</taxon>
        <taxon>Acaulosporaceae</taxon>
        <taxon>Acaulospora</taxon>
    </lineage>
</organism>
<evidence type="ECO:0000256" key="11">
    <source>
        <dbReference type="SAM" id="Phobius"/>
    </source>
</evidence>
<dbReference type="InterPro" id="IPR019529">
    <property type="entry name" value="Syntaxin-18_N"/>
</dbReference>
<evidence type="ECO:0000256" key="4">
    <source>
        <dbReference type="ARBA" id="ARBA00022692"/>
    </source>
</evidence>
<comment type="similarity">
    <text evidence="2">Belongs to the syntaxin family.</text>
</comment>
<sequence length="360" mass="41457">MMELTPEFRRLVNDFSTLDGKSRKKRNDILPPIKKNLEPQDEFLKEAYRIASHISNLKSFLISVRKAYLNVSRQSPFSKTGVPLQISGGSSEQGLSSTTRFSSTTLTDKQRDEIDLQAKTIIQQCLDRIKKLEEAEQVRQNSILNNTWTKILSTAFSQEEHDVLAAIRSSVIWYLNKRLTEVSKIQKDQQEARIIREIEKRESTLYKTPTVKLHTQTQKSPLQTLMTEENEASVKNEGIISNVDEEDDVEQHLSVEQKMMLEMENETMMKELATTLEQINQAEKALTEISNLQTVLSNHLAMQTQQTDRLYAEAIATTARVQEGNTMLIKARQRASDTRKWILIFLIVASFVLLFLDWYD</sequence>
<evidence type="ECO:0000259" key="12">
    <source>
        <dbReference type="Pfam" id="PF05739"/>
    </source>
</evidence>